<dbReference type="InterPro" id="IPR035816">
    <property type="entry name" value="SH3RF1/SH3RF3_SH3_4"/>
</dbReference>
<evidence type="ECO:0000256" key="1">
    <source>
        <dbReference type="ARBA" id="ARBA00000900"/>
    </source>
</evidence>
<evidence type="ECO:0000313" key="19">
    <source>
        <dbReference type="Proteomes" id="UP001166093"/>
    </source>
</evidence>
<feature type="compositionally biased region" description="Low complexity" evidence="15">
    <location>
        <begin position="708"/>
        <end position="727"/>
    </location>
</feature>
<dbReference type="PANTHER" id="PTHR14167:SF62">
    <property type="entry name" value="E3 UBIQUITIN-PROTEIN LIGASE SH3RF3"/>
    <property type="match status" value="1"/>
</dbReference>
<dbReference type="InterPro" id="IPR001841">
    <property type="entry name" value="Znf_RING"/>
</dbReference>
<keyword evidence="11" id="KW-0862">Zinc</keyword>
<feature type="region of interest" description="Disordered" evidence="15">
    <location>
        <begin position="571"/>
        <end position="594"/>
    </location>
</feature>
<evidence type="ECO:0000256" key="7">
    <source>
        <dbReference type="ARBA" id="ARBA00022723"/>
    </source>
</evidence>
<evidence type="ECO:0000256" key="2">
    <source>
        <dbReference type="ARBA" id="ARBA00004906"/>
    </source>
</evidence>
<dbReference type="EMBL" id="JAAWVQ010009076">
    <property type="protein sequence ID" value="MBN3271228.1"/>
    <property type="molecule type" value="Genomic_DNA"/>
</dbReference>
<evidence type="ECO:0000256" key="11">
    <source>
        <dbReference type="ARBA" id="ARBA00022833"/>
    </source>
</evidence>
<feature type="domain" description="SH3" evidence="16">
    <location>
        <begin position="797"/>
        <end position="856"/>
    </location>
</feature>
<dbReference type="InterPro" id="IPR017907">
    <property type="entry name" value="Znf_RING_CS"/>
</dbReference>
<evidence type="ECO:0000259" key="16">
    <source>
        <dbReference type="PROSITE" id="PS50002"/>
    </source>
</evidence>
<dbReference type="SUPFAM" id="SSF50044">
    <property type="entry name" value="SH3-domain"/>
    <property type="match status" value="4"/>
</dbReference>
<dbReference type="PRINTS" id="PR00499">
    <property type="entry name" value="P67PHOX"/>
</dbReference>
<evidence type="ECO:0000256" key="6">
    <source>
        <dbReference type="ARBA" id="ARBA00022679"/>
    </source>
</evidence>
<evidence type="ECO:0000259" key="17">
    <source>
        <dbReference type="PROSITE" id="PS50089"/>
    </source>
</evidence>
<evidence type="ECO:0000313" key="18">
    <source>
        <dbReference type="EMBL" id="MBN3271228.1"/>
    </source>
</evidence>
<keyword evidence="19" id="KW-1185">Reference proteome</keyword>
<sequence length="856" mass="92062">KMDESSLLDLLECSVCLERLDTTAKVLPCQHTFCRRCLENILSSRNELRCPECRILVDCGVDELPANILLVRLLDGIKQRPRNGGRLSLTGASLGCAAGISASTPGTAIRDLQTAIRSSPVKNVPQLPCGKALYNYEGKEPGDLKFNKGDVIILRRKVDENWYHGELNGSHGFLPASYIHCIKPLSQTPPQGKALYDFEVKDKDQDKDCLTFTKDEILIVIRRVDDNWAEGMLGDKIGIFPILYVELNEAAKQLIEMDKPCPPSGSGTDPSAPCSAASATLNGTSAMSAIHRRIDGKKNTKKRHSFTALSMTHRAAQAMNNRHSMEISAPVLISSSDPRAAARIGDSTHLSSSAPSQVRAENTTVLVFSFNFLPSSLNLFCRDFGLSLPMLFVPMWTTTTGSSPVRSKCSASASSTLNTGLSPQELYLALYAYKPQKTDELELRKGEMYRVTEKCQDGWFKGTSLRTGMSGVFPGNYVTPVSRAPFAVGQSRTSLPISSQPVKGAPTSPQPASSASPVLLNAVARPVAPLAAPSTSPQLQPASMQLKNCLRVSGQQTVSQARSAMQLVHAAAETQERPTATVPPLRTQSSPSRSPATVIRLHSMVSPQHIHQPPIPGTPGSPCVWPTFPLTSAAAAITPPNVNAANLNGETGSGAPHPSLPSLPTSTKKIGVFQVFNITVFYICAQKEKKGGLLKLLSGASAKKKSRSSPSVSPTHEPQPQAAAEAPIQGAMGPEVSSVLNNGRAGSCPIESEMQGAMGMEPLHKKSGSLDLNFSVSPPARQPCSSMVALCPEPKPLSRERYRVIVPYPPQSEAEIELKEGDVVFVHKKREDGWYKGTLQRSGKTGLFPGSFVESF</sequence>
<proteinExistence type="inferred from homology"/>
<feature type="region of interest" description="Disordered" evidence="15">
    <location>
        <begin position="701"/>
        <end position="727"/>
    </location>
</feature>
<feature type="non-terminal residue" evidence="18">
    <location>
        <position position="1"/>
    </location>
</feature>
<keyword evidence="5 14" id="KW-0728">SH3 domain</keyword>
<evidence type="ECO:0000256" key="8">
    <source>
        <dbReference type="ARBA" id="ARBA00022737"/>
    </source>
</evidence>
<evidence type="ECO:0000256" key="12">
    <source>
        <dbReference type="ARBA" id="ARBA00022843"/>
    </source>
</evidence>
<reference evidence="18" key="1">
    <citation type="journal article" date="2021" name="Cell">
        <title>Tracing the genetic footprints of vertebrate landing in non-teleost ray-finned fishes.</title>
        <authorList>
            <person name="Bi X."/>
            <person name="Wang K."/>
            <person name="Yang L."/>
            <person name="Pan H."/>
            <person name="Jiang H."/>
            <person name="Wei Q."/>
            <person name="Fang M."/>
            <person name="Yu H."/>
            <person name="Zhu C."/>
            <person name="Cai Y."/>
            <person name="He Y."/>
            <person name="Gan X."/>
            <person name="Zeng H."/>
            <person name="Yu D."/>
            <person name="Zhu Y."/>
            <person name="Jiang H."/>
            <person name="Qiu Q."/>
            <person name="Yang H."/>
            <person name="Zhang Y.E."/>
            <person name="Wang W."/>
            <person name="Zhu M."/>
            <person name="He S."/>
            <person name="Zhang G."/>
        </authorList>
    </citation>
    <scope>NUCLEOTIDE SEQUENCE</scope>
    <source>
        <strain evidence="18">Pddl_001</strain>
    </source>
</reference>
<dbReference type="CDD" id="cd16750">
    <property type="entry name" value="RING-HC_SH3RF3"/>
    <property type="match status" value="1"/>
</dbReference>
<dbReference type="Proteomes" id="UP001166093">
    <property type="component" value="Unassembled WGS sequence"/>
</dbReference>
<protein>
    <recommendedName>
        <fullName evidence="4">RING-type E3 ubiquitin transferase</fullName>
        <ecNumber evidence="4">2.3.2.27</ecNumber>
    </recommendedName>
</protein>
<dbReference type="InterPro" id="IPR028502">
    <property type="entry name" value="SH3RF3_RING-HC_Zfn"/>
</dbReference>
<dbReference type="Pfam" id="PF00097">
    <property type="entry name" value="zf-C3HC4"/>
    <property type="match status" value="1"/>
</dbReference>
<feature type="domain" description="SH3" evidence="16">
    <location>
        <begin position="422"/>
        <end position="483"/>
    </location>
</feature>
<dbReference type="Gene3D" id="3.30.40.10">
    <property type="entry name" value="Zinc/RING finger domain, C3HC4 (zinc finger)"/>
    <property type="match status" value="1"/>
</dbReference>
<dbReference type="Gene3D" id="2.30.30.40">
    <property type="entry name" value="SH3 Domains"/>
    <property type="match status" value="4"/>
</dbReference>
<evidence type="ECO:0000256" key="15">
    <source>
        <dbReference type="SAM" id="MobiDB-lite"/>
    </source>
</evidence>
<dbReference type="PROSITE" id="PS50089">
    <property type="entry name" value="ZF_RING_2"/>
    <property type="match status" value="1"/>
</dbReference>
<accession>A0ABS2XAZ5</accession>
<keyword evidence="12" id="KW-0832">Ubl conjugation</keyword>
<dbReference type="PANTHER" id="PTHR14167">
    <property type="entry name" value="SH3 DOMAIN-CONTAINING"/>
    <property type="match status" value="1"/>
</dbReference>
<dbReference type="SUPFAM" id="SSF57850">
    <property type="entry name" value="RING/U-box"/>
    <property type="match status" value="1"/>
</dbReference>
<feature type="non-terminal residue" evidence="18">
    <location>
        <position position="856"/>
    </location>
</feature>
<name>A0ABS2XAZ5_POLSP</name>
<evidence type="ECO:0000256" key="9">
    <source>
        <dbReference type="ARBA" id="ARBA00022771"/>
    </source>
</evidence>
<comment type="similarity">
    <text evidence="3">Belongs to the SH3RF family.</text>
</comment>
<dbReference type="CDD" id="cd11785">
    <property type="entry name" value="SH3_SH3RF_C"/>
    <property type="match status" value="1"/>
</dbReference>
<dbReference type="InterPro" id="IPR050384">
    <property type="entry name" value="Endophilin_SH3RF"/>
</dbReference>
<organism evidence="18 19">
    <name type="scientific">Polyodon spathula</name>
    <name type="common">North American paddlefish</name>
    <name type="synonym">Squalus spathula</name>
    <dbReference type="NCBI Taxonomy" id="7913"/>
    <lineage>
        <taxon>Eukaryota</taxon>
        <taxon>Metazoa</taxon>
        <taxon>Chordata</taxon>
        <taxon>Craniata</taxon>
        <taxon>Vertebrata</taxon>
        <taxon>Euteleostomi</taxon>
        <taxon>Actinopterygii</taxon>
        <taxon>Chondrostei</taxon>
        <taxon>Acipenseriformes</taxon>
        <taxon>Polyodontidae</taxon>
        <taxon>Polyodon</taxon>
    </lineage>
</organism>
<evidence type="ECO:0000256" key="13">
    <source>
        <dbReference type="PROSITE-ProRule" id="PRU00175"/>
    </source>
</evidence>
<dbReference type="InterPro" id="IPR036028">
    <property type="entry name" value="SH3-like_dom_sf"/>
</dbReference>
<feature type="domain" description="SH3" evidence="16">
    <location>
        <begin position="125"/>
        <end position="184"/>
    </location>
</feature>
<keyword evidence="10" id="KW-0833">Ubl conjugation pathway</keyword>
<evidence type="ECO:0000256" key="3">
    <source>
        <dbReference type="ARBA" id="ARBA00008649"/>
    </source>
</evidence>
<keyword evidence="9 13" id="KW-0863">Zinc-finger</keyword>
<dbReference type="SMART" id="SM00326">
    <property type="entry name" value="SH3"/>
    <property type="match status" value="4"/>
</dbReference>
<comment type="caution">
    <text evidence="18">The sequence shown here is derived from an EMBL/GenBank/DDBJ whole genome shotgun (WGS) entry which is preliminary data.</text>
</comment>
<dbReference type="InterPro" id="IPR001452">
    <property type="entry name" value="SH3_domain"/>
</dbReference>
<keyword evidence="8" id="KW-0677">Repeat</keyword>
<dbReference type="SMART" id="SM00184">
    <property type="entry name" value="RING"/>
    <property type="match status" value="1"/>
</dbReference>
<feature type="domain" description="RING-type" evidence="17">
    <location>
        <begin position="13"/>
        <end position="54"/>
    </location>
</feature>
<keyword evidence="18" id="KW-0436">Ligase</keyword>
<evidence type="ECO:0000256" key="5">
    <source>
        <dbReference type="ARBA" id="ARBA00022443"/>
    </source>
</evidence>
<evidence type="ECO:0000256" key="14">
    <source>
        <dbReference type="PROSITE-ProRule" id="PRU00192"/>
    </source>
</evidence>
<dbReference type="Pfam" id="PF00018">
    <property type="entry name" value="SH3_1"/>
    <property type="match status" value="2"/>
</dbReference>
<comment type="catalytic activity">
    <reaction evidence="1">
        <text>S-ubiquitinyl-[E2 ubiquitin-conjugating enzyme]-L-cysteine + [acceptor protein]-L-lysine = [E2 ubiquitin-conjugating enzyme]-L-cysteine + N(6)-ubiquitinyl-[acceptor protein]-L-lysine.</text>
        <dbReference type="EC" id="2.3.2.27"/>
    </reaction>
</comment>
<dbReference type="Pfam" id="PF14604">
    <property type="entry name" value="SH3_9"/>
    <property type="match status" value="2"/>
</dbReference>
<feature type="compositionally biased region" description="Low complexity" evidence="15">
    <location>
        <begin position="505"/>
        <end position="514"/>
    </location>
</feature>
<keyword evidence="7" id="KW-0479">Metal-binding</keyword>
<dbReference type="GO" id="GO:0016874">
    <property type="term" value="F:ligase activity"/>
    <property type="evidence" value="ECO:0007669"/>
    <property type="project" value="UniProtKB-KW"/>
</dbReference>
<evidence type="ECO:0000256" key="10">
    <source>
        <dbReference type="ARBA" id="ARBA00022786"/>
    </source>
</evidence>
<dbReference type="InterPro" id="IPR013083">
    <property type="entry name" value="Znf_RING/FYVE/PHD"/>
</dbReference>
<comment type="pathway">
    <text evidence="2">Protein modification; protein ubiquitination.</text>
</comment>
<dbReference type="PROSITE" id="PS00518">
    <property type="entry name" value="ZF_RING_1"/>
    <property type="match status" value="1"/>
</dbReference>
<feature type="region of interest" description="Disordered" evidence="15">
    <location>
        <begin position="494"/>
        <end position="514"/>
    </location>
</feature>
<keyword evidence="6" id="KW-0808">Transferase</keyword>
<dbReference type="EC" id="2.3.2.27" evidence="4"/>
<evidence type="ECO:0000256" key="4">
    <source>
        <dbReference type="ARBA" id="ARBA00012483"/>
    </source>
</evidence>
<feature type="domain" description="SH3" evidence="16">
    <location>
        <begin position="187"/>
        <end position="250"/>
    </location>
</feature>
<dbReference type="InterPro" id="IPR018957">
    <property type="entry name" value="Znf_C3HC4_RING-type"/>
</dbReference>
<dbReference type="PROSITE" id="PS50002">
    <property type="entry name" value="SH3"/>
    <property type="match status" value="4"/>
</dbReference>
<gene>
    <name evidence="18" type="primary">Sh3rf3_0</name>
    <name evidence="18" type="ORF">GTO93_0002904</name>
</gene>